<keyword evidence="2" id="KW-1185">Reference proteome</keyword>
<dbReference type="OrthoDB" id="618095at2759"/>
<dbReference type="GO" id="GO:0030598">
    <property type="term" value="F:rRNA N-glycosylase activity"/>
    <property type="evidence" value="ECO:0007669"/>
    <property type="project" value="InterPro"/>
</dbReference>
<proteinExistence type="predicted"/>
<dbReference type="Pfam" id="PF00161">
    <property type="entry name" value="RIP"/>
    <property type="match status" value="1"/>
</dbReference>
<accession>A0A8J5RTT6</accession>
<organism evidence="1 2">
    <name type="scientific">Zizania palustris</name>
    <name type="common">Northern wild rice</name>
    <dbReference type="NCBI Taxonomy" id="103762"/>
    <lineage>
        <taxon>Eukaryota</taxon>
        <taxon>Viridiplantae</taxon>
        <taxon>Streptophyta</taxon>
        <taxon>Embryophyta</taxon>
        <taxon>Tracheophyta</taxon>
        <taxon>Spermatophyta</taxon>
        <taxon>Magnoliopsida</taxon>
        <taxon>Liliopsida</taxon>
        <taxon>Poales</taxon>
        <taxon>Poaceae</taxon>
        <taxon>BOP clade</taxon>
        <taxon>Oryzoideae</taxon>
        <taxon>Oryzeae</taxon>
        <taxon>Zizaniinae</taxon>
        <taxon>Zizania</taxon>
    </lineage>
</organism>
<dbReference type="EMBL" id="JAAALK010000288">
    <property type="protein sequence ID" value="KAG8053369.1"/>
    <property type="molecule type" value="Genomic_DNA"/>
</dbReference>
<dbReference type="AlphaFoldDB" id="A0A8J5RTT6"/>
<evidence type="ECO:0008006" key="3">
    <source>
        <dbReference type="Google" id="ProtNLM"/>
    </source>
</evidence>
<comment type="caution">
    <text evidence="1">The sequence shown here is derived from an EMBL/GenBank/DDBJ whole genome shotgun (WGS) entry which is preliminary data.</text>
</comment>
<dbReference type="PANTHER" id="PTHR33453">
    <property type="match status" value="1"/>
</dbReference>
<evidence type="ECO:0000313" key="1">
    <source>
        <dbReference type="EMBL" id="KAG8053369.1"/>
    </source>
</evidence>
<reference evidence="1" key="2">
    <citation type="submission" date="2021-02" db="EMBL/GenBank/DDBJ databases">
        <authorList>
            <person name="Kimball J.A."/>
            <person name="Haas M.W."/>
            <person name="Macchietto M."/>
            <person name="Kono T."/>
            <person name="Duquette J."/>
            <person name="Shao M."/>
        </authorList>
    </citation>
    <scope>NUCLEOTIDE SEQUENCE</scope>
    <source>
        <tissue evidence="1">Fresh leaf tissue</tissue>
    </source>
</reference>
<dbReference type="InterPro" id="IPR001574">
    <property type="entry name" value="Ribosome_inactivat_prot"/>
</dbReference>
<gene>
    <name evidence="1" type="ORF">GUJ93_ZPchr0001g33037</name>
</gene>
<dbReference type="GO" id="GO:0017148">
    <property type="term" value="P:negative regulation of translation"/>
    <property type="evidence" value="ECO:0007669"/>
    <property type="project" value="InterPro"/>
</dbReference>
<protein>
    <recommendedName>
        <fullName evidence="3">rRNA N-glycosidase</fullName>
    </recommendedName>
</protein>
<reference evidence="1" key="1">
    <citation type="journal article" date="2021" name="bioRxiv">
        <title>Whole Genome Assembly and Annotation of Northern Wild Rice, Zizania palustris L., Supports a Whole Genome Duplication in the Zizania Genus.</title>
        <authorList>
            <person name="Haas M."/>
            <person name="Kono T."/>
            <person name="Macchietto M."/>
            <person name="Millas R."/>
            <person name="McGilp L."/>
            <person name="Shao M."/>
            <person name="Duquette J."/>
            <person name="Hirsch C.N."/>
            <person name="Kimball J."/>
        </authorList>
    </citation>
    <scope>NUCLEOTIDE SEQUENCE</scope>
    <source>
        <tissue evidence="1">Fresh leaf tissue</tissue>
    </source>
</reference>
<evidence type="ECO:0000313" key="2">
    <source>
        <dbReference type="Proteomes" id="UP000729402"/>
    </source>
</evidence>
<name>A0A8J5RTT6_ZIZPA</name>
<sequence>MATTPVLFTEKFDVSSSDNYGDFIGRIRTKLSKRHFCHNRPVLPPVVPNVPPTLWFHVELRTNTSALKLITRADNLYLEGFQSSDGTWWQLTRGLIDGATYAGFGGSYRDLVGDSDYLTDITLGPQKMTQAINTLAARTPADLGSGAAQQRAKDAVAALLLMVHEATRFLTVSNQVAGFMHPRAANKSGTITVQMKNQVNGWQNLSAALLSTEARPPTKFTPFNDMGVATVEQAVATVGILLFVEVPGGMTAKKALELYYGN</sequence>
<dbReference type="Proteomes" id="UP000729402">
    <property type="component" value="Unassembled WGS sequence"/>
</dbReference>
<dbReference type="PANTHER" id="PTHR33453:SF27">
    <property type="entry name" value="RRNA N-GLYCOSYLASE"/>
    <property type="match status" value="1"/>
</dbReference>